<dbReference type="Gene3D" id="3.30.70.270">
    <property type="match status" value="1"/>
</dbReference>
<dbReference type="InterPro" id="IPR043128">
    <property type="entry name" value="Rev_trsase/Diguanyl_cyclase"/>
</dbReference>
<dbReference type="CDD" id="cd00130">
    <property type="entry name" value="PAS"/>
    <property type="match status" value="1"/>
</dbReference>
<dbReference type="AlphaFoldDB" id="A0A1N6HZW3"/>
<dbReference type="Pfam" id="PF00990">
    <property type="entry name" value="GGDEF"/>
    <property type="match status" value="1"/>
</dbReference>
<proteinExistence type="predicted"/>
<dbReference type="InterPro" id="IPR035965">
    <property type="entry name" value="PAS-like_dom_sf"/>
</dbReference>
<dbReference type="SUPFAM" id="SSF55073">
    <property type="entry name" value="Nucleotide cyclase"/>
    <property type="match status" value="1"/>
</dbReference>
<dbReference type="NCBIfam" id="TIGR00254">
    <property type="entry name" value="GGDEF"/>
    <property type="match status" value="1"/>
</dbReference>
<dbReference type="PROSITE" id="PS50887">
    <property type="entry name" value="GGDEF"/>
    <property type="match status" value="1"/>
</dbReference>
<organism evidence="3 4">
    <name type="scientific">Halodesulfovibrio marinisediminis DSM 17456</name>
    <dbReference type="NCBI Taxonomy" id="1121457"/>
    <lineage>
        <taxon>Bacteria</taxon>
        <taxon>Pseudomonadati</taxon>
        <taxon>Thermodesulfobacteriota</taxon>
        <taxon>Desulfovibrionia</taxon>
        <taxon>Desulfovibrionales</taxon>
        <taxon>Desulfovibrionaceae</taxon>
        <taxon>Halodesulfovibrio</taxon>
    </lineage>
</organism>
<keyword evidence="4" id="KW-1185">Reference proteome</keyword>
<feature type="domain" description="PAS" evidence="1">
    <location>
        <begin position="2"/>
        <end position="47"/>
    </location>
</feature>
<dbReference type="SUPFAM" id="SSF55785">
    <property type="entry name" value="PYP-like sensor domain (PAS domain)"/>
    <property type="match status" value="1"/>
</dbReference>
<evidence type="ECO:0000313" key="3">
    <source>
        <dbReference type="EMBL" id="SIO25332.1"/>
    </source>
</evidence>
<feature type="domain" description="GGDEF" evidence="2">
    <location>
        <begin position="166"/>
        <end position="298"/>
    </location>
</feature>
<protein>
    <submittedName>
        <fullName evidence="3">PAS domain S-box-containing protein/diguanylate cyclase (GGDEF) domain-containing protein</fullName>
    </submittedName>
</protein>
<evidence type="ECO:0000259" key="2">
    <source>
        <dbReference type="PROSITE" id="PS50887"/>
    </source>
</evidence>
<dbReference type="FunFam" id="3.30.70.270:FF:000001">
    <property type="entry name" value="Diguanylate cyclase domain protein"/>
    <property type="match status" value="1"/>
</dbReference>
<dbReference type="PANTHER" id="PTHR46663">
    <property type="entry name" value="DIGUANYLATE CYCLASE DGCT-RELATED"/>
    <property type="match status" value="1"/>
</dbReference>
<evidence type="ECO:0000313" key="4">
    <source>
        <dbReference type="Proteomes" id="UP000184694"/>
    </source>
</evidence>
<dbReference type="PROSITE" id="PS50112">
    <property type="entry name" value="PAS"/>
    <property type="match status" value="1"/>
</dbReference>
<dbReference type="InterPro" id="IPR029787">
    <property type="entry name" value="Nucleotide_cyclase"/>
</dbReference>
<sequence>MEPPYVKDILFSLVDGIYAVDTTRRILFWNDGAEKLTGYSSAEVLGRRCAENVLCHISSEGQVLCNNGCPLKAAIHDGSVGEAVVFLHHKQGHRLPVSLKASPLRDENGNIIGAVETFSLASSRENVLKRFEKMHKAAFLDKLTGIGNRRFGEATLENLSLQLPSTSYAVLFVDIDHFKDVNDTWGHAAGDDVLRMVANSLTSGIRKDDSAFRWGGEEFLIVLPNCAPKELANVGERLRMLVENSWLEHDGTILKVTASFGGTIANKDEDTNSVLQRADEQLYLSKGNGRNRVSIAIEQSQEEPNSKAR</sequence>
<dbReference type="Pfam" id="PF13426">
    <property type="entry name" value="PAS_9"/>
    <property type="match status" value="1"/>
</dbReference>
<dbReference type="Proteomes" id="UP000184694">
    <property type="component" value="Unassembled WGS sequence"/>
</dbReference>
<reference evidence="4" key="1">
    <citation type="submission" date="2016-11" db="EMBL/GenBank/DDBJ databases">
        <authorList>
            <person name="Varghese N."/>
            <person name="Submissions S."/>
        </authorList>
    </citation>
    <scope>NUCLEOTIDE SEQUENCE [LARGE SCALE GENOMIC DNA]</scope>
    <source>
        <strain evidence="4">DSM 17456</strain>
    </source>
</reference>
<evidence type="ECO:0000259" key="1">
    <source>
        <dbReference type="PROSITE" id="PS50112"/>
    </source>
</evidence>
<dbReference type="Gene3D" id="3.30.450.20">
    <property type="entry name" value="PAS domain"/>
    <property type="match status" value="1"/>
</dbReference>
<dbReference type="RefSeq" id="WP_074217092.1">
    <property type="nucleotide sequence ID" value="NZ_FSRG01000006.1"/>
</dbReference>
<dbReference type="CDD" id="cd01949">
    <property type="entry name" value="GGDEF"/>
    <property type="match status" value="1"/>
</dbReference>
<dbReference type="STRING" id="1121457.SAMN02745161_2310"/>
<dbReference type="InterPro" id="IPR000014">
    <property type="entry name" value="PAS"/>
</dbReference>
<dbReference type="InterPro" id="IPR000160">
    <property type="entry name" value="GGDEF_dom"/>
</dbReference>
<gene>
    <name evidence="3" type="ORF">SAMN02745161_2310</name>
</gene>
<dbReference type="SMART" id="SM00267">
    <property type="entry name" value="GGDEF"/>
    <property type="match status" value="1"/>
</dbReference>
<dbReference type="OrthoDB" id="9790367at2"/>
<name>A0A1N6HZW3_9BACT</name>
<dbReference type="PANTHER" id="PTHR46663:SF4">
    <property type="entry name" value="DIGUANYLATE CYCLASE DGCT-RELATED"/>
    <property type="match status" value="1"/>
</dbReference>
<dbReference type="SMART" id="SM00091">
    <property type="entry name" value="PAS"/>
    <property type="match status" value="1"/>
</dbReference>
<dbReference type="GO" id="GO:0003824">
    <property type="term" value="F:catalytic activity"/>
    <property type="evidence" value="ECO:0007669"/>
    <property type="project" value="UniProtKB-ARBA"/>
</dbReference>
<accession>A0A1N6HZW3</accession>
<dbReference type="InterPro" id="IPR052163">
    <property type="entry name" value="DGC-Regulatory_Protein"/>
</dbReference>
<dbReference type="NCBIfam" id="TIGR00229">
    <property type="entry name" value="sensory_box"/>
    <property type="match status" value="1"/>
</dbReference>
<dbReference type="EMBL" id="FSRG01000006">
    <property type="protein sequence ID" value="SIO25332.1"/>
    <property type="molecule type" value="Genomic_DNA"/>
</dbReference>